<feature type="repeat" description="WD" evidence="4">
    <location>
        <begin position="507"/>
        <end position="547"/>
    </location>
</feature>
<feature type="compositionally biased region" description="Basic residues" evidence="5">
    <location>
        <begin position="1059"/>
        <end position="1071"/>
    </location>
</feature>
<dbReference type="InterPro" id="IPR007148">
    <property type="entry name" value="SSU_processome_Utp12"/>
</dbReference>
<keyword evidence="2" id="KW-0677">Repeat</keyword>
<name>A0A3M6YMG5_HORWE</name>
<protein>
    <recommendedName>
        <fullName evidence="6">Small-subunit processome Utp12 domain-containing protein</fullName>
    </recommendedName>
</protein>
<dbReference type="PRINTS" id="PR00320">
    <property type="entry name" value="GPROTEINBRPT"/>
</dbReference>
<dbReference type="CDD" id="cd00200">
    <property type="entry name" value="WD40"/>
    <property type="match status" value="2"/>
</dbReference>
<feature type="repeat" description="WD" evidence="4">
    <location>
        <begin position="730"/>
        <end position="777"/>
    </location>
</feature>
<feature type="compositionally biased region" description="Polar residues" evidence="5">
    <location>
        <begin position="1"/>
        <end position="10"/>
    </location>
</feature>
<accession>A0A3M6YMG5</accession>
<comment type="similarity">
    <text evidence="3">Belongs to the WD repeat WDR3/UTP12 family.</text>
</comment>
<dbReference type="GO" id="GO:0030515">
    <property type="term" value="F:snoRNA binding"/>
    <property type="evidence" value="ECO:0007669"/>
    <property type="project" value="TreeGrafter"/>
</dbReference>
<dbReference type="SUPFAM" id="SSF117289">
    <property type="entry name" value="Nucleoporin domain"/>
    <property type="match status" value="1"/>
</dbReference>
<dbReference type="GO" id="GO:0032040">
    <property type="term" value="C:small-subunit processome"/>
    <property type="evidence" value="ECO:0007669"/>
    <property type="project" value="TreeGrafter"/>
</dbReference>
<evidence type="ECO:0000313" key="7">
    <source>
        <dbReference type="EMBL" id="RMY04067.1"/>
    </source>
</evidence>
<sequence length="1071" mass="118586">MGRESTNASPGQLERKQQAGFAAPGSETPLDDGPGRDRHAGICALNPKELQEKFPAVDKKSAGRRRRPIKGCAATPTMVRSYRRYEAGPTFGTVCSATSNAVWVSDATSSRTSTGAGRAYVGANEDVLAWDIKKGELLSRWNDKENKSEVTALTQCAAQPDLFAAGYNDGSIRVWDALSGQIVVSFNGHRSAITHLQFDREGARLASGSRDTDIILWNLLSETAEFRLRGHKDQITGLSFIRTPIIRHQSPHTDEAVDLGAQSESEIEWEEKYLLSTSKDSLIKLWDLSSPHCVETHVAQTNGECWALGISPDGEGCITAGNDGELKVWRLDLNIMSELSQSVAEGTKKSDALTGQGILHRQGKDRTIGIVFHPKQDYIAIHGSEKAVELWRIRGGDEVHRHMQRKKRRRREKAAAAGETLPSEASDAIGTPEMTDVFVPYVIVRTGGKVRSCAWIVQKGSKSLQLMASTTNNQLEMYTATTYKALQQKAGGSKEAPDYSRHLAVDIPGHRSDVRTLALSSDDRMLASASSGQLKIWNLKTQSCLRTLECGQALCSAFLPGDRIVLLGTKTGDLEVWDIGTSTLIESIPAHEGQAIWTLAVHPDGKSVVTGSADKSAKFWRFDVVEEDIPGTRRTTQRLKLTQTRQLKLSDDILSLCFSPDERLLAVATLDNTVKIFFVDSLKLFLTLYGHKLPVLNLSISSDSKLIATCSADKNVRIWGLDFGDCHKAFFAHNDSVMSVSFIPHPVERDEAHILFSASKDGVLKSWDGEKFEQIQRLEGHKGEVWAMIVGRTGETVITASHDKSLRTWQVGDDLIFLEEERERELEEQYESTMAANLDRDYVDETGQQAGTDEVATAGGKQTITTLTHGEKIIEALELSLPDLELMSTYSHQKAENPNLAYPQRHPQFLALGNIAAEDYVLSVLRKIPSPALNDALLVLPFSQLPAMFTFLALFLQRRTFPELAWRVTYFLLQAHMNQIVSSTALRPLLEDVLRGYEEWQEAQRKLVGFNLAGLEVWGRDVREAEKGGEGGGFVGETGVEEEEEEERRTEKGEERRTEKGRKKRAFASVA</sequence>
<dbReference type="InterPro" id="IPR019775">
    <property type="entry name" value="WD40_repeat_CS"/>
</dbReference>
<proteinExistence type="inferred from homology"/>
<gene>
    <name evidence="7" type="ORF">D0868_07139</name>
</gene>
<feature type="region of interest" description="Disordered" evidence="5">
    <location>
        <begin position="1025"/>
        <end position="1071"/>
    </location>
</feature>
<dbReference type="SMART" id="SM00320">
    <property type="entry name" value="WD40"/>
    <property type="match status" value="11"/>
</dbReference>
<dbReference type="PROSITE" id="PS50294">
    <property type="entry name" value="WD_REPEATS_REGION"/>
    <property type="match status" value="4"/>
</dbReference>
<dbReference type="InterPro" id="IPR051570">
    <property type="entry name" value="TBC1_cilium_biogenesis"/>
</dbReference>
<dbReference type="InterPro" id="IPR001680">
    <property type="entry name" value="WD40_rpt"/>
</dbReference>
<dbReference type="SUPFAM" id="SSF50978">
    <property type="entry name" value="WD40 repeat-like"/>
    <property type="match status" value="1"/>
</dbReference>
<dbReference type="InterPro" id="IPR015943">
    <property type="entry name" value="WD40/YVTN_repeat-like_dom_sf"/>
</dbReference>
<feature type="compositionally biased region" description="Basic and acidic residues" evidence="5">
    <location>
        <begin position="1047"/>
        <end position="1058"/>
    </location>
</feature>
<feature type="repeat" description="WD" evidence="4">
    <location>
        <begin position="596"/>
        <end position="620"/>
    </location>
</feature>
<evidence type="ECO:0000256" key="5">
    <source>
        <dbReference type="SAM" id="MobiDB-lite"/>
    </source>
</evidence>
<comment type="caution">
    <text evidence="7">The sequence shown here is derived from an EMBL/GenBank/DDBJ whole genome shotgun (WGS) entry which is preliminary data.</text>
</comment>
<keyword evidence="1 4" id="KW-0853">WD repeat</keyword>
<dbReference type="EMBL" id="QWIK01000571">
    <property type="protein sequence ID" value="RMY04067.1"/>
    <property type="molecule type" value="Genomic_DNA"/>
</dbReference>
<dbReference type="Pfam" id="PF25173">
    <property type="entry name" value="Beta-prop_WDR3_1st"/>
    <property type="match status" value="1"/>
</dbReference>
<evidence type="ECO:0000256" key="1">
    <source>
        <dbReference type="ARBA" id="ARBA00022574"/>
    </source>
</evidence>
<organism evidence="7 8">
    <name type="scientific">Hortaea werneckii</name>
    <name type="common">Black yeast</name>
    <name type="synonym">Cladosporium werneckii</name>
    <dbReference type="NCBI Taxonomy" id="91943"/>
    <lineage>
        <taxon>Eukaryota</taxon>
        <taxon>Fungi</taxon>
        <taxon>Dikarya</taxon>
        <taxon>Ascomycota</taxon>
        <taxon>Pezizomycotina</taxon>
        <taxon>Dothideomycetes</taxon>
        <taxon>Dothideomycetidae</taxon>
        <taxon>Mycosphaerellales</taxon>
        <taxon>Teratosphaeriaceae</taxon>
        <taxon>Hortaea</taxon>
    </lineage>
</organism>
<evidence type="ECO:0000313" key="8">
    <source>
        <dbReference type="Proteomes" id="UP000282582"/>
    </source>
</evidence>
<feature type="compositionally biased region" description="Basic residues" evidence="5">
    <location>
        <begin position="402"/>
        <end position="412"/>
    </location>
</feature>
<dbReference type="FunFam" id="2.130.10.10:FF:000157">
    <property type="entry name" value="WD repeat domain 3"/>
    <property type="match status" value="1"/>
</dbReference>
<dbReference type="InterPro" id="IPR036322">
    <property type="entry name" value="WD40_repeat_dom_sf"/>
</dbReference>
<dbReference type="GO" id="GO:0034388">
    <property type="term" value="C:Pwp2p-containing subcomplex of 90S preribosome"/>
    <property type="evidence" value="ECO:0007669"/>
    <property type="project" value="TreeGrafter"/>
</dbReference>
<dbReference type="Pfam" id="PF04003">
    <property type="entry name" value="Utp12"/>
    <property type="match status" value="1"/>
</dbReference>
<dbReference type="PANTHER" id="PTHR19853">
    <property type="entry name" value="WD REPEAT CONTAINING PROTEIN 3 WDR3"/>
    <property type="match status" value="1"/>
</dbReference>
<evidence type="ECO:0000256" key="4">
    <source>
        <dbReference type="PROSITE-ProRule" id="PRU00221"/>
    </source>
</evidence>
<feature type="repeat" description="WD" evidence="4">
    <location>
        <begin position="688"/>
        <end position="729"/>
    </location>
</feature>
<feature type="repeat" description="WD" evidence="4">
    <location>
        <begin position="162"/>
        <end position="185"/>
    </location>
</feature>
<evidence type="ECO:0000256" key="3">
    <source>
        <dbReference type="ARBA" id="ARBA00038229"/>
    </source>
</evidence>
<feature type="region of interest" description="Disordered" evidence="5">
    <location>
        <begin position="399"/>
        <end position="428"/>
    </location>
</feature>
<dbReference type="Gene3D" id="2.130.10.10">
    <property type="entry name" value="YVTN repeat-like/Quinoprotein amine dehydrogenase"/>
    <property type="match status" value="5"/>
</dbReference>
<feature type="repeat" description="WD" evidence="4">
    <location>
        <begin position="186"/>
        <end position="227"/>
    </location>
</feature>
<dbReference type="PANTHER" id="PTHR19853:SF0">
    <property type="entry name" value="WD REPEAT-CONTAINING PROTEIN 3"/>
    <property type="match status" value="1"/>
</dbReference>
<dbReference type="PROSITE" id="PS00678">
    <property type="entry name" value="WD_REPEATS_1"/>
    <property type="match status" value="1"/>
</dbReference>
<evidence type="ECO:0000256" key="2">
    <source>
        <dbReference type="ARBA" id="ARBA00022737"/>
    </source>
</evidence>
<evidence type="ECO:0000259" key="6">
    <source>
        <dbReference type="Pfam" id="PF04003"/>
    </source>
</evidence>
<feature type="repeat" description="WD" evidence="4">
    <location>
        <begin position="270"/>
        <end position="296"/>
    </location>
</feature>
<dbReference type="VEuPathDB" id="FungiDB:BTJ68_07399"/>
<dbReference type="Pfam" id="PF25172">
    <property type="entry name" value="Beta-prop_WDR3_2nd"/>
    <property type="match status" value="1"/>
</dbReference>
<feature type="domain" description="Small-subunit processome Utp12" evidence="6">
    <location>
        <begin position="918"/>
        <end position="1017"/>
    </location>
</feature>
<dbReference type="InterPro" id="IPR020472">
    <property type="entry name" value="WD40_PAC1"/>
</dbReference>
<dbReference type="GO" id="GO:0030490">
    <property type="term" value="P:maturation of SSU-rRNA"/>
    <property type="evidence" value="ECO:0007669"/>
    <property type="project" value="TreeGrafter"/>
</dbReference>
<dbReference type="AlphaFoldDB" id="A0A3M6YMG5"/>
<dbReference type="Proteomes" id="UP000282582">
    <property type="component" value="Unassembled WGS sequence"/>
</dbReference>
<dbReference type="PROSITE" id="PS50082">
    <property type="entry name" value="WD_REPEATS_2"/>
    <property type="match status" value="8"/>
</dbReference>
<feature type="repeat" description="WD" evidence="4">
    <location>
        <begin position="778"/>
        <end position="811"/>
    </location>
</feature>
<reference evidence="7 8" key="1">
    <citation type="journal article" date="2018" name="BMC Genomics">
        <title>Genomic evidence for intraspecific hybridization in a clonal and extremely halotolerant yeast.</title>
        <authorList>
            <person name="Gostincar C."/>
            <person name="Stajich J.E."/>
            <person name="Zupancic J."/>
            <person name="Zalar P."/>
            <person name="Gunde-Cimerman N."/>
        </authorList>
    </citation>
    <scope>NUCLEOTIDE SEQUENCE [LARGE SCALE GENOMIC DNA]</scope>
    <source>
        <strain evidence="7 8">EXF-6654</strain>
    </source>
</reference>
<feature type="region of interest" description="Disordered" evidence="5">
    <location>
        <begin position="1"/>
        <end position="42"/>
    </location>
</feature>